<proteinExistence type="predicted"/>
<feature type="region of interest" description="Disordered" evidence="1">
    <location>
        <begin position="1"/>
        <end position="30"/>
    </location>
</feature>
<dbReference type="PANTHER" id="PTHR42957:SF1">
    <property type="entry name" value="HELICASE MJ1565-RELATED"/>
    <property type="match status" value="1"/>
</dbReference>
<gene>
    <name evidence="3" type="ORF">SAMN05421828_1435</name>
</gene>
<dbReference type="EMBL" id="FTNE01000043">
    <property type="protein sequence ID" value="SIR50944.1"/>
    <property type="molecule type" value="Genomic_DNA"/>
</dbReference>
<reference evidence="3 4" key="1">
    <citation type="submission" date="2017-01" db="EMBL/GenBank/DDBJ databases">
        <authorList>
            <person name="Varghese N."/>
            <person name="Submissions S."/>
        </authorList>
    </citation>
    <scope>NUCLEOTIDE SEQUENCE [LARGE SCALE GENOMIC DNA]</scope>
    <source>
        <strain evidence="3 4">ATCC 35905</strain>
    </source>
</reference>
<name>A0A8G2CNV6_ACIRU</name>
<evidence type="ECO:0000313" key="3">
    <source>
        <dbReference type="EMBL" id="SIR50944.1"/>
    </source>
</evidence>
<evidence type="ECO:0000259" key="2">
    <source>
        <dbReference type="Pfam" id="PF01935"/>
    </source>
</evidence>
<dbReference type="InterPro" id="IPR002789">
    <property type="entry name" value="HerA_central"/>
</dbReference>
<protein>
    <recommendedName>
        <fullName evidence="2">Helicase HerA central domain-containing protein</fullName>
    </recommendedName>
</protein>
<dbReference type="InterPro" id="IPR008571">
    <property type="entry name" value="HerA-like"/>
</dbReference>
<dbReference type="InterPro" id="IPR027417">
    <property type="entry name" value="P-loop_NTPase"/>
</dbReference>
<accession>A0A8G2CNV6</accession>
<comment type="caution">
    <text evidence="3">The sequence shown here is derived from an EMBL/GenBank/DDBJ whole genome shotgun (WGS) entry which is preliminary data.</text>
</comment>
<dbReference type="Pfam" id="PF01935">
    <property type="entry name" value="DUF87"/>
    <property type="match status" value="1"/>
</dbReference>
<dbReference type="SUPFAM" id="SSF52540">
    <property type="entry name" value="P-loop containing nucleoside triphosphate hydrolases"/>
    <property type="match status" value="1"/>
</dbReference>
<organism evidence="3 4">
    <name type="scientific">Acidiphilium rubrum</name>
    <dbReference type="NCBI Taxonomy" id="526"/>
    <lineage>
        <taxon>Bacteria</taxon>
        <taxon>Pseudomonadati</taxon>
        <taxon>Pseudomonadota</taxon>
        <taxon>Alphaproteobacteria</taxon>
        <taxon>Acetobacterales</taxon>
        <taxon>Acidocellaceae</taxon>
        <taxon>Acidiphilium</taxon>
    </lineage>
</organism>
<feature type="domain" description="Helicase HerA central" evidence="2">
    <location>
        <begin position="78"/>
        <end position="173"/>
    </location>
</feature>
<feature type="region of interest" description="Disordered" evidence="1">
    <location>
        <begin position="43"/>
        <end position="70"/>
    </location>
</feature>
<dbReference type="Gene3D" id="3.40.50.300">
    <property type="entry name" value="P-loop containing nucleotide triphosphate hydrolases"/>
    <property type="match status" value="1"/>
</dbReference>
<dbReference type="PANTHER" id="PTHR42957">
    <property type="entry name" value="HELICASE MJ1565-RELATED"/>
    <property type="match status" value="1"/>
</dbReference>
<dbReference type="Proteomes" id="UP000186308">
    <property type="component" value="Unassembled WGS sequence"/>
</dbReference>
<dbReference type="AlphaFoldDB" id="A0A8G2CNV6"/>
<dbReference type="RefSeq" id="WP_211252806.1">
    <property type="nucleotide sequence ID" value="NZ_FTNE01000043.1"/>
</dbReference>
<feature type="compositionally biased region" description="Basic and acidic residues" evidence="1">
    <location>
        <begin position="7"/>
        <end position="23"/>
    </location>
</feature>
<keyword evidence="4" id="KW-1185">Reference proteome</keyword>
<evidence type="ECO:0000256" key="1">
    <source>
        <dbReference type="SAM" id="MobiDB-lite"/>
    </source>
</evidence>
<evidence type="ECO:0000313" key="4">
    <source>
        <dbReference type="Proteomes" id="UP000186308"/>
    </source>
</evidence>
<dbReference type="CDD" id="cd01127">
    <property type="entry name" value="TrwB_TraG_TraD_VirD4"/>
    <property type="match status" value="1"/>
</dbReference>
<sequence>MPARLHPAPDKALERPRIVRPGDDNFPTTPALRTLLRDRGMIEEPDPPPATIARAGSSPAPSLKGPRFTLGKTPRGTLDVDLSRLIAYKCLIQGSAGAGKSMALRHIIEQAHPHTAIALLDPEAEFANLASHIGAPTIRAADVAADGLAVVALNARRHRLSVHLDLSDLSPDERIVRASAFLNGLLTAPKEHWPHTMLVAIDEAHLIAPHLAASGRDAEIRRLGIATLTELCARGRKRGLGPVIATQRLAKLASSVVSECHNHLLGLNVYDRDVARAGDLLGFPYQKACQLRTLPAGRFFAIGPAFAREAVTVDVAIASTPHVGATPTPMPGARMSDADARDRLDLDRLPAAAASDHRPDRRGRLALSLFLLNDLAPVAGTIVQTLKRISPNATTTTEIAAKLAIEPGIVDQAIDLLIGERMIDALPRNDCRVVRLAAALRTLIADTPIVGLS</sequence>